<evidence type="ECO:0000256" key="1">
    <source>
        <dbReference type="SAM" id="MobiDB-lite"/>
    </source>
</evidence>
<gene>
    <name evidence="2" type="ORF">Tci_529599</name>
</gene>
<sequence>MSDKKITQPLAPEKPTEPIPQPKQFPHSETHWGGPSSEQHTQGSLTDKEYHELLELLDEEVLRHTLEKDEEVLRQTLKEEARAEKE</sequence>
<feature type="compositionally biased region" description="Polar residues" evidence="1">
    <location>
        <begin position="36"/>
        <end position="45"/>
    </location>
</feature>
<organism evidence="2">
    <name type="scientific">Tanacetum cinerariifolium</name>
    <name type="common">Dalmatian daisy</name>
    <name type="synonym">Chrysanthemum cinerariifolium</name>
    <dbReference type="NCBI Taxonomy" id="118510"/>
    <lineage>
        <taxon>Eukaryota</taxon>
        <taxon>Viridiplantae</taxon>
        <taxon>Streptophyta</taxon>
        <taxon>Embryophyta</taxon>
        <taxon>Tracheophyta</taxon>
        <taxon>Spermatophyta</taxon>
        <taxon>Magnoliopsida</taxon>
        <taxon>eudicotyledons</taxon>
        <taxon>Gunneridae</taxon>
        <taxon>Pentapetalae</taxon>
        <taxon>asterids</taxon>
        <taxon>campanulids</taxon>
        <taxon>Asterales</taxon>
        <taxon>Asteraceae</taxon>
        <taxon>Asteroideae</taxon>
        <taxon>Anthemideae</taxon>
        <taxon>Anthemidinae</taxon>
        <taxon>Tanacetum</taxon>
    </lineage>
</organism>
<accession>A0A699IIA3</accession>
<dbReference type="AlphaFoldDB" id="A0A699IIA3"/>
<comment type="caution">
    <text evidence="2">The sequence shown here is derived from an EMBL/GenBank/DDBJ whole genome shotgun (WGS) entry which is preliminary data.</text>
</comment>
<feature type="region of interest" description="Disordered" evidence="1">
    <location>
        <begin position="1"/>
        <end position="50"/>
    </location>
</feature>
<proteinExistence type="predicted"/>
<dbReference type="EMBL" id="BKCJ010295865">
    <property type="protein sequence ID" value="GEZ57626.1"/>
    <property type="molecule type" value="Genomic_DNA"/>
</dbReference>
<evidence type="ECO:0000313" key="2">
    <source>
        <dbReference type="EMBL" id="GEZ57626.1"/>
    </source>
</evidence>
<name>A0A699IIA3_TANCI</name>
<protein>
    <submittedName>
        <fullName evidence="2">Uncharacterized protein</fullName>
    </submittedName>
</protein>
<reference evidence="2" key="1">
    <citation type="journal article" date="2019" name="Sci. Rep.">
        <title>Draft genome of Tanacetum cinerariifolium, the natural source of mosquito coil.</title>
        <authorList>
            <person name="Yamashiro T."/>
            <person name="Shiraishi A."/>
            <person name="Satake H."/>
            <person name="Nakayama K."/>
        </authorList>
    </citation>
    <scope>NUCLEOTIDE SEQUENCE</scope>
</reference>